<sequence length="83" mass="10148">MSSILKEWLEQKKAEAVRKYEEYGPQITDYHFVWDDCTERWIFYVEILLEKPFVLPWVDEEKTYVMNAAFPVDPEMNDYVQVY</sequence>
<gene>
    <name evidence="1" type="ORF">DNH61_09130</name>
</gene>
<protein>
    <submittedName>
        <fullName evidence="1">Uncharacterized protein</fullName>
    </submittedName>
</protein>
<name>A0A2W1LDC3_9BACL</name>
<dbReference type="RefSeq" id="WP_111146358.1">
    <property type="nucleotide sequence ID" value="NZ_QKRB01000042.1"/>
</dbReference>
<accession>A0A2W1LDC3</accession>
<evidence type="ECO:0000313" key="2">
    <source>
        <dbReference type="Proteomes" id="UP000249522"/>
    </source>
</evidence>
<comment type="caution">
    <text evidence="1">The sequence shown here is derived from an EMBL/GenBank/DDBJ whole genome shotgun (WGS) entry which is preliminary data.</text>
</comment>
<dbReference type="Proteomes" id="UP000249522">
    <property type="component" value="Unassembled WGS sequence"/>
</dbReference>
<organism evidence="1 2">
    <name type="scientific">Paenibacillus sambharensis</name>
    <dbReference type="NCBI Taxonomy" id="1803190"/>
    <lineage>
        <taxon>Bacteria</taxon>
        <taxon>Bacillati</taxon>
        <taxon>Bacillota</taxon>
        <taxon>Bacilli</taxon>
        <taxon>Bacillales</taxon>
        <taxon>Paenibacillaceae</taxon>
        <taxon>Paenibacillus</taxon>
    </lineage>
</organism>
<reference evidence="1 2" key="1">
    <citation type="submission" date="2018-06" db="EMBL/GenBank/DDBJ databases">
        <title>Paenibacillus imtechensis sp. nov.</title>
        <authorList>
            <person name="Pinnaka A.K."/>
            <person name="Singh H."/>
            <person name="Kaur M."/>
        </authorList>
    </citation>
    <scope>NUCLEOTIDE SEQUENCE [LARGE SCALE GENOMIC DNA]</scope>
    <source>
        <strain evidence="1 2">SMB1</strain>
    </source>
</reference>
<dbReference type="EMBL" id="QKRB01000042">
    <property type="protein sequence ID" value="PZD96070.1"/>
    <property type="molecule type" value="Genomic_DNA"/>
</dbReference>
<keyword evidence="2" id="KW-1185">Reference proteome</keyword>
<proteinExistence type="predicted"/>
<dbReference type="AlphaFoldDB" id="A0A2W1LDC3"/>
<evidence type="ECO:0000313" key="1">
    <source>
        <dbReference type="EMBL" id="PZD96070.1"/>
    </source>
</evidence>